<keyword evidence="3" id="KW-0378">Hydrolase</keyword>
<sequence length="239" mass="28689">MQRFADVIKFLSVLLLLALPPWFSLVKRIRNRKKRRFLWTFVFIPYIISTIYTQNVLPFFAVLITLYFIKNQRDEEELFYLRSIKGQILYLIVLNIIFRLVVTLLSGIYANILIKLGFKLQMQDVMKLFIEKPWKEVIYLSIMTIVFAPILEEFIFRHILYRYFSKVNKMFSAILTSFLFMLLHYNLAGSLSFFMFGLFNCYLYDKFGYKAAVFNHFLFNFTSVVLILIFKYYNIPITT</sequence>
<accession>A0A1H5VCG7</accession>
<reference evidence="4" key="1">
    <citation type="submission" date="2016-10" db="EMBL/GenBank/DDBJ databases">
        <authorList>
            <person name="Varghese N."/>
            <person name="Submissions S."/>
        </authorList>
    </citation>
    <scope>NUCLEOTIDE SEQUENCE [LARGE SCALE GENOMIC DNA]</scope>
    <source>
        <strain evidence="4">DSM 5463</strain>
    </source>
</reference>
<feature type="transmembrane region" description="Helical" evidence="1">
    <location>
        <begin position="37"/>
        <end position="68"/>
    </location>
</feature>
<dbReference type="GO" id="GO:0080120">
    <property type="term" value="P:CAAX-box protein maturation"/>
    <property type="evidence" value="ECO:0007669"/>
    <property type="project" value="UniProtKB-ARBA"/>
</dbReference>
<dbReference type="RefSeq" id="WP_159945841.1">
    <property type="nucleotide sequence ID" value="NZ_FNUK01000013.1"/>
</dbReference>
<dbReference type="Proteomes" id="UP000242850">
    <property type="component" value="Unassembled WGS sequence"/>
</dbReference>
<feature type="domain" description="CAAX prenyl protease 2/Lysostaphin resistance protein A-like" evidence="2">
    <location>
        <begin position="137"/>
        <end position="221"/>
    </location>
</feature>
<evidence type="ECO:0000313" key="4">
    <source>
        <dbReference type="Proteomes" id="UP000242850"/>
    </source>
</evidence>
<gene>
    <name evidence="3" type="ORF">SAMN05660865_01173</name>
</gene>
<evidence type="ECO:0000259" key="2">
    <source>
        <dbReference type="Pfam" id="PF02517"/>
    </source>
</evidence>
<feature type="transmembrane region" description="Helical" evidence="1">
    <location>
        <begin position="137"/>
        <end position="159"/>
    </location>
</feature>
<keyword evidence="1" id="KW-0472">Membrane</keyword>
<dbReference type="AlphaFoldDB" id="A0A1H5VCG7"/>
<dbReference type="OrthoDB" id="4177129at2"/>
<feature type="transmembrane region" description="Helical" evidence="1">
    <location>
        <begin position="88"/>
        <end position="116"/>
    </location>
</feature>
<keyword evidence="1" id="KW-0812">Transmembrane</keyword>
<proteinExistence type="predicted"/>
<feature type="transmembrane region" description="Helical" evidence="1">
    <location>
        <begin position="211"/>
        <end position="233"/>
    </location>
</feature>
<evidence type="ECO:0000256" key="1">
    <source>
        <dbReference type="SAM" id="Phobius"/>
    </source>
</evidence>
<feature type="transmembrane region" description="Helical" evidence="1">
    <location>
        <begin position="171"/>
        <end position="199"/>
    </location>
</feature>
<dbReference type="GO" id="GO:0004175">
    <property type="term" value="F:endopeptidase activity"/>
    <property type="evidence" value="ECO:0007669"/>
    <property type="project" value="UniProtKB-ARBA"/>
</dbReference>
<keyword evidence="4" id="KW-1185">Reference proteome</keyword>
<feature type="transmembrane region" description="Helical" evidence="1">
    <location>
        <begin position="6"/>
        <end position="25"/>
    </location>
</feature>
<dbReference type="Pfam" id="PF02517">
    <property type="entry name" value="Rce1-like"/>
    <property type="match status" value="1"/>
</dbReference>
<keyword evidence="1" id="KW-1133">Transmembrane helix</keyword>
<dbReference type="EMBL" id="FNUK01000013">
    <property type="protein sequence ID" value="SEF84796.1"/>
    <property type="molecule type" value="Genomic_DNA"/>
</dbReference>
<evidence type="ECO:0000313" key="3">
    <source>
        <dbReference type="EMBL" id="SEF84796.1"/>
    </source>
</evidence>
<name>A0A1H5VCG7_9CLOT</name>
<dbReference type="GO" id="GO:0006508">
    <property type="term" value="P:proteolysis"/>
    <property type="evidence" value="ECO:0007669"/>
    <property type="project" value="UniProtKB-KW"/>
</dbReference>
<organism evidence="3 4">
    <name type="scientific">Caloramator fervidus</name>
    <dbReference type="NCBI Taxonomy" id="29344"/>
    <lineage>
        <taxon>Bacteria</taxon>
        <taxon>Bacillati</taxon>
        <taxon>Bacillota</taxon>
        <taxon>Clostridia</taxon>
        <taxon>Eubacteriales</taxon>
        <taxon>Clostridiaceae</taxon>
        <taxon>Caloramator</taxon>
    </lineage>
</organism>
<protein>
    <submittedName>
        <fullName evidence="3">CAAX protease self-immunity</fullName>
    </submittedName>
</protein>
<keyword evidence="3" id="KW-0645">Protease</keyword>
<dbReference type="InterPro" id="IPR003675">
    <property type="entry name" value="Rce1/LyrA-like_dom"/>
</dbReference>